<comment type="caution">
    <text evidence="8">The sequence shown here is derived from an EMBL/GenBank/DDBJ whole genome shotgun (WGS) entry which is preliminary data.</text>
</comment>
<evidence type="ECO:0000313" key="8">
    <source>
        <dbReference type="EMBL" id="MCS5736333.1"/>
    </source>
</evidence>
<evidence type="ECO:0000313" key="9">
    <source>
        <dbReference type="Proteomes" id="UP001165586"/>
    </source>
</evidence>
<organism evidence="8 9">
    <name type="scientific">Herbiconiux daphne</name>
    <dbReference type="NCBI Taxonomy" id="2970914"/>
    <lineage>
        <taxon>Bacteria</taxon>
        <taxon>Bacillati</taxon>
        <taxon>Actinomycetota</taxon>
        <taxon>Actinomycetes</taxon>
        <taxon>Micrococcales</taxon>
        <taxon>Microbacteriaceae</taxon>
        <taxon>Herbiconiux</taxon>
    </lineage>
</organism>
<reference evidence="8" key="1">
    <citation type="submission" date="2022-08" db="EMBL/GenBank/DDBJ databases">
        <authorList>
            <person name="Deng Y."/>
            <person name="Han X.-F."/>
            <person name="Zhang Y.-Q."/>
        </authorList>
    </citation>
    <scope>NUCLEOTIDE SEQUENCE</scope>
    <source>
        <strain evidence="8">CPCC 203386</strain>
    </source>
</reference>
<dbReference type="SUPFAM" id="SSF51730">
    <property type="entry name" value="FAD-linked oxidoreductase"/>
    <property type="match status" value="1"/>
</dbReference>
<dbReference type="Pfam" id="PF02219">
    <property type="entry name" value="MTHFR"/>
    <property type="match status" value="1"/>
</dbReference>
<accession>A0ABT2H8S8</accession>
<evidence type="ECO:0000256" key="1">
    <source>
        <dbReference type="ARBA" id="ARBA00001974"/>
    </source>
</evidence>
<evidence type="ECO:0000256" key="4">
    <source>
        <dbReference type="ARBA" id="ARBA00022827"/>
    </source>
</evidence>
<evidence type="ECO:0000256" key="2">
    <source>
        <dbReference type="ARBA" id="ARBA00004777"/>
    </source>
</evidence>
<protein>
    <recommendedName>
        <fullName evidence="6">Methylenetetrahydrofolate reductase</fullName>
    </recommendedName>
</protein>
<keyword evidence="9" id="KW-1185">Reference proteome</keyword>
<keyword evidence="5 6" id="KW-0560">Oxidoreductase</keyword>
<evidence type="ECO:0000259" key="7">
    <source>
        <dbReference type="Pfam" id="PF12225"/>
    </source>
</evidence>
<keyword evidence="4 6" id="KW-0274">FAD</keyword>
<comment type="similarity">
    <text evidence="6">Belongs to the methylenetetrahydrofolate reductase family.</text>
</comment>
<evidence type="ECO:0000256" key="6">
    <source>
        <dbReference type="RuleBase" id="RU003862"/>
    </source>
</evidence>
<dbReference type="Gene3D" id="3.20.20.220">
    <property type="match status" value="1"/>
</dbReference>
<dbReference type="InterPro" id="IPR029041">
    <property type="entry name" value="FAD-linked_oxidoreductase-like"/>
</dbReference>
<evidence type="ECO:0000256" key="5">
    <source>
        <dbReference type="ARBA" id="ARBA00023002"/>
    </source>
</evidence>
<dbReference type="Proteomes" id="UP001165586">
    <property type="component" value="Unassembled WGS sequence"/>
</dbReference>
<dbReference type="InterPro" id="IPR022026">
    <property type="entry name" value="DUF5981"/>
</dbReference>
<evidence type="ECO:0000256" key="3">
    <source>
        <dbReference type="ARBA" id="ARBA00022630"/>
    </source>
</evidence>
<name>A0ABT2H8S8_9MICO</name>
<dbReference type="EMBL" id="JANLCJ010000016">
    <property type="protein sequence ID" value="MCS5736333.1"/>
    <property type="molecule type" value="Genomic_DNA"/>
</dbReference>
<sequence length="392" mass="40905">MVVTARQRIACPKHMEYGPCGGVEFDGTCEVGDFRCVFLDSPTVLWHGITPHAPVAEGDTAESAAESATASPVTVADAATAAAASDPVVRVEVHRLADAHEFPVEPHAGAAAMRALLATRPIVVADFPGRSVDRASLAECAAALAGRVDATLAGDSGRSRVQFSPTYRAHLIQQQGVMVWAGINCRDRNRVAIEGELAGLADVGVAAVHSVTGDHTATGSRQDALPVFDLDSTQVAALARQAGHLVSVGESPLTPPVERRAARLHEKVLAGADVCFVNHAGGTEPVRRFIRATHELGIAPAFIPCVPMVIDRGSAGLLKTFTTLVLPEGFLERILDAADPYREGLDAVTELCEALLAVEGVAGVNLSGGASDGREVEFADAMGIVAERLGLR</sequence>
<gene>
    <name evidence="8" type="ORF">N1032_21585</name>
</gene>
<comment type="cofactor">
    <cofactor evidence="1 6">
        <name>FAD</name>
        <dbReference type="ChEBI" id="CHEBI:57692"/>
    </cofactor>
</comment>
<feature type="domain" description="Methylene-tetrahydrofolate reductase C-terminal-like" evidence="7">
    <location>
        <begin position="10"/>
        <end position="38"/>
    </location>
</feature>
<dbReference type="Pfam" id="PF12225">
    <property type="entry name" value="DUF5981"/>
    <property type="match status" value="1"/>
</dbReference>
<proteinExistence type="inferred from homology"/>
<dbReference type="InterPro" id="IPR003171">
    <property type="entry name" value="Mehydrof_redctse-like"/>
</dbReference>
<keyword evidence="3 6" id="KW-0285">Flavoprotein</keyword>
<dbReference type="RefSeq" id="WP_259542215.1">
    <property type="nucleotide sequence ID" value="NZ_JANLCJ010000016.1"/>
</dbReference>
<comment type="pathway">
    <text evidence="2 6">One-carbon metabolism; tetrahydrofolate interconversion.</text>
</comment>